<evidence type="ECO:0000313" key="5">
    <source>
        <dbReference type="EMBL" id="MBM7849944.1"/>
    </source>
</evidence>
<feature type="domain" description="N,N-dimethylformamidase beta subunit-like C-terminal" evidence="3">
    <location>
        <begin position="88"/>
        <end position="493"/>
    </location>
</feature>
<feature type="domain" description="DUF4082" evidence="2">
    <location>
        <begin position="807"/>
        <end position="951"/>
    </location>
</feature>
<dbReference type="AlphaFoldDB" id="A0A9W6ITX8"/>
<dbReference type="RefSeq" id="WP_204948423.1">
    <property type="nucleotide sequence ID" value="NZ_BSFF01000002.1"/>
</dbReference>
<feature type="domain" description="DUF4082" evidence="2">
    <location>
        <begin position="640"/>
        <end position="784"/>
    </location>
</feature>
<dbReference type="Pfam" id="PF17957">
    <property type="entry name" value="Big_7"/>
    <property type="match status" value="1"/>
</dbReference>
<feature type="region of interest" description="Disordered" evidence="1">
    <location>
        <begin position="348"/>
        <end position="367"/>
    </location>
</feature>
<reference evidence="5 6" key="2">
    <citation type="submission" date="2021-01" db="EMBL/GenBank/DDBJ databases">
        <title>Genomic Encyclopedia of Type Strains, Phase IV (KMG-IV): sequencing the most valuable type-strain genomes for metagenomic binning, comparative biology and taxonomic classification.</title>
        <authorList>
            <person name="Goeker M."/>
        </authorList>
    </citation>
    <scope>NUCLEOTIDE SEQUENCE [LARGE SCALE GENOMIC DNA]</scope>
    <source>
        <strain evidence="5 6">DSM 6130</strain>
    </source>
</reference>
<sequence>MRAVSESDVTSRPFIDHEAALRMAAGDEGLQAATNKITVENAKPGNPPSDWMINGIGDDTIVGFATDISLNRGQTVSFKIRTNSLNYRIDIYRLGYYGGNGARKVTTIQRQLATAQTQPTPGGDPSIGLVDCGNWAVSATWTVPSTEVTGLYIAKLVRQDATAGVNHIPFVVRDDGVASDLLFQTSDTTWCAYNSWGGYNLYGGDLPAFRAYKVSYNRPYNTRGYDFQSGPQDWIFGVEYPMIRWLERNGYDVSYSTGVDSDRRGAEILLHKIFLSVGHDEYWSGPQRANVEAARDAGVNLAFFSGNECYWKTRWESSVAGAATPYRTLVCYKESRANAKIDPSPTWTGTWRDPRFSPPSDGGRPENALTGTIFQVDSYRLDTIKVPYENSRFRFWRNTDFANLTSGQTGSLVKNYLGYEWDEDRDNGFRPGGLIDLSQTARNVTTYLRDYGSTIGAATASHSLTLYRAPNGGGLVFGAGTVYWAWGLDANHDNEATPVDRNVQQATVNLLADMDVQPATPQADVVATPASSDVAPPVSIITSPAVGARVREGQRIVVRGTATDAGGVVAGVEVSMDNGVTWNKASGRASWTFAWNAQAPGSYVIRARATDDSCNTETPSAGRTLTVLAPTTESLWSYADAPANPFVEDTTPVELGLRFVPAVSGQVTGVRFYKGDLNVGVHAARLWTAAGAQMGVATFANETLRGWQQVLFATPIDVTAGTPYVVSYHTDAFYSADPGYFAAARVRGHLTAPASAPAALNGVFAYGPAGTFPDGSFDGTNYWVDLTFAAGPPAPPINGETLFPDTATPAVVTESDPTPVELGVRFRASVAGTITGIRFYKGPSNVGAHEGRLWSAAGAQLTMVSFTSETSSGWQTALFATPIAITAGTTYVASYHTTGFYSADTNYFATARVSGSLTAPADAPGAANGVYQYGPSQTFPTETFSKTNYWVDVVFKATTA</sequence>
<protein>
    <recommendedName>
        <fullName evidence="8">Mo-co oxidoreductase dimerization domain protein</fullName>
    </recommendedName>
</protein>
<dbReference type="Pfam" id="PF20254">
    <property type="entry name" value="DMFA2_C"/>
    <property type="match status" value="1"/>
</dbReference>
<dbReference type="Proteomes" id="UP000758856">
    <property type="component" value="Unassembled WGS sequence"/>
</dbReference>
<organism evidence="4 7">
    <name type="scientific">Methylopila capsulata</name>
    <dbReference type="NCBI Taxonomy" id="61654"/>
    <lineage>
        <taxon>Bacteria</taxon>
        <taxon>Pseudomonadati</taxon>
        <taxon>Pseudomonadota</taxon>
        <taxon>Alphaproteobacteria</taxon>
        <taxon>Hyphomicrobiales</taxon>
        <taxon>Methylopilaceae</taxon>
        <taxon>Methylopila</taxon>
    </lineage>
</organism>
<dbReference type="InterPro" id="IPR014756">
    <property type="entry name" value="Ig_E-set"/>
</dbReference>
<evidence type="ECO:0000313" key="7">
    <source>
        <dbReference type="Proteomes" id="UP001143400"/>
    </source>
</evidence>
<reference evidence="4" key="1">
    <citation type="journal article" date="2014" name="Int. J. Syst. Evol. Microbiol.">
        <title>Complete genome sequence of Corynebacterium casei LMG S-19264T (=DSM 44701T), isolated from a smear-ripened cheese.</title>
        <authorList>
            <consortium name="US DOE Joint Genome Institute (JGI-PGF)"/>
            <person name="Walter F."/>
            <person name="Albersmeier A."/>
            <person name="Kalinowski J."/>
            <person name="Ruckert C."/>
        </authorList>
    </citation>
    <scope>NUCLEOTIDE SEQUENCE</scope>
    <source>
        <strain evidence="4">VKM B-1606</strain>
    </source>
</reference>
<dbReference type="Proteomes" id="UP001143400">
    <property type="component" value="Unassembled WGS sequence"/>
</dbReference>
<gene>
    <name evidence="4" type="ORF">GCM10008170_12540</name>
    <name evidence="5" type="ORF">JOD31_000156</name>
</gene>
<comment type="caution">
    <text evidence="4">The sequence shown here is derived from an EMBL/GenBank/DDBJ whole genome shotgun (WGS) entry which is preliminary data.</text>
</comment>
<dbReference type="InterPro" id="IPR025141">
    <property type="entry name" value="DUF4082"/>
</dbReference>
<evidence type="ECO:0008006" key="8">
    <source>
        <dbReference type="Google" id="ProtNLM"/>
    </source>
</evidence>
<accession>A0A9W6ITX8</accession>
<evidence type="ECO:0000256" key="1">
    <source>
        <dbReference type="SAM" id="MobiDB-lite"/>
    </source>
</evidence>
<keyword evidence="6" id="KW-1185">Reference proteome</keyword>
<dbReference type="Pfam" id="PF13313">
    <property type="entry name" value="DUF4082"/>
    <property type="match status" value="2"/>
</dbReference>
<dbReference type="SUPFAM" id="SSF81296">
    <property type="entry name" value="E set domains"/>
    <property type="match status" value="1"/>
</dbReference>
<dbReference type="EMBL" id="BSFF01000002">
    <property type="protein sequence ID" value="GLK55235.1"/>
    <property type="molecule type" value="Genomic_DNA"/>
</dbReference>
<dbReference type="InterPro" id="IPR046540">
    <property type="entry name" value="DMFA2_C"/>
</dbReference>
<evidence type="ECO:0000313" key="6">
    <source>
        <dbReference type="Proteomes" id="UP000758856"/>
    </source>
</evidence>
<evidence type="ECO:0000313" key="4">
    <source>
        <dbReference type="EMBL" id="GLK55235.1"/>
    </source>
</evidence>
<dbReference type="EMBL" id="JAFBCY010000001">
    <property type="protein sequence ID" value="MBM7849944.1"/>
    <property type="molecule type" value="Genomic_DNA"/>
</dbReference>
<dbReference type="Gene3D" id="2.60.40.650">
    <property type="match status" value="1"/>
</dbReference>
<reference evidence="4" key="3">
    <citation type="submission" date="2023-01" db="EMBL/GenBank/DDBJ databases">
        <authorList>
            <person name="Sun Q."/>
            <person name="Evtushenko L."/>
        </authorList>
    </citation>
    <scope>NUCLEOTIDE SEQUENCE</scope>
    <source>
        <strain evidence="4">VKM B-1606</strain>
    </source>
</reference>
<proteinExistence type="predicted"/>
<evidence type="ECO:0000259" key="3">
    <source>
        <dbReference type="Pfam" id="PF20254"/>
    </source>
</evidence>
<name>A0A9W6ITX8_9HYPH</name>
<evidence type="ECO:0000259" key="2">
    <source>
        <dbReference type="Pfam" id="PF13313"/>
    </source>
</evidence>